<protein>
    <recommendedName>
        <fullName evidence="3">Vacuolar protein sorting-associated protein 13 DH-like domain-containing protein</fullName>
    </recommendedName>
</protein>
<dbReference type="InterPro" id="IPR026847">
    <property type="entry name" value="VPS13"/>
</dbReference>
<accession>A0A2A4J3I8</accession>
<dbReference type="PANTHER" id="PTHR16166:SF141">
    <property type="entry name" value="INTERMEMBRANE LIPID TRANSFER PROTEIN VPS13D"/>
    <property type="match status" value="1"/>
</dbReference>
<sequence length="745" mass="78754">MISVTPLICSGDSTVNTSGKQSATTPDDNVLVLEVPLGSTRVVLARKRYGDRSQLWRRGPNDQLIHEGSSPPQPTDALLSDDAPLSPHAMVLDIEDAAPRPGRASALVLRRADGRRASTQAWRVLAPGRMACAHANLCVQPDGLSLMALTPVLLPFRLGVGVGVEEALSCRRRAPVGVRCGFAWGVSVVLCYSLVEPLFAREPSWLAVRAAVGVARARHDCSCCCDGRSDCVRAAAAAYRQYRSVSIMFTRFNCYGAYWSERPAHHIGISPPTTDGCYLTDARLSLSAMCWTIPETRLAAADVGAVVSWPSLCCSALGVLPLLDWRRAVLPRRFLSWLACCVFVSRTACLRAAPPSACKPDALSLCSSSPGGRLGAQGEEAGGGDWAGASRCGAPAGLGRAVGVAGCRARLLLAELRCHASVRPPFCSVSLALCAALHRAVRFAVCSTAYVTSRGSVTGLLLEGNVGALLKNVTHGISNSAAKVTESLGDGLERVVGDEAHEETRRRIRSAAPGAHLAAGFRGLGLGILGGMTSLVKHSYEGATQEGLGGFLAGVGKGLVGTVTKPVIGVLDLAAETASALRDTSRRSDKWVPARVRGPRCVAGCGGLLPRYCGAQAAGAALLYALNHTDYSERFLAYRAVRDLPNDIRALLSDTYLRIITCKHQAPQVVMETHLSNLVSCTVVTAEGAHFVELGVRGGGGAEGVRRPRVQCDSAELAAWVARHAALARQLYHEHVHTLLPITDL</sequence>
<evidence type="ECO:0008006" key="3">
    <source>
        <dbReference type="Google" id="ProtNLM"/>
    </source>
</evidence>
<dbReference type="GO" id="GO:0045053">
    <property type="term" value="P:protein retention in Golgi apparatus"/>
    <property type="evidence" value="ECO:0007669"/>
    <property type="project" value="TreeGrafter"/>
</dbReference>
<dbReference type="EMBL" id="NWSH01003638">
    <property type="protein sequence ID" value="PCG66010.1"/>
    <property type="molecule type" value="Genomic_DNA"/>
</dbReference>
<dbReference type="AlphaFoldDB" id="A0A2A4J3I8"/>
<name>A0A2A4J3I8_HELVI</name>
<organism evidence="2">
    <name type="scientific">Heliothis virescens</name>
    <name type="common">Tobacco budworm moth</name>
    <dbReference type="NCBI Taxonomy" id="7102"/>
    <lineage>
        <taxon>Eukaryota</taxon>
        <taxon>Metazoa</taxon>
        <taxon>Ecdysozoa</taxon>
        <taxon>Arthropoda</taxon>
        <taxon>Hexapoda</taxon>
        <taxon>Insecta</taxon>
        <taxon>Pterygota</taxon>
        <taxon>Neoptera</taxon>
        <taxon>Endopterygota</taxon>
        <taxon>Lepidoptera</taxon>
        <taxon>Glossata</taxon>
        <taxon>Ditrysia</taxon>
        <taxon>Noctuoidea</taxon>
        <taxon>Noctuidae</taxon>
        <taxon>Heliothinae</taxon>
        <taxon>Heliothis</taxon>
    </lineage>
</organism>
<reference evidence="2" key="1">
    <citation type="submission" date="2017-09" db="EMBL/GenBank/DDBJ databases">
        <title>Contemporary evolution of a Lepidopteran species, Heliothis virescens, in response to modern agricultural practices.</title>
        <authorList>
            <person name="Fritz M.L."/>
            <person name="Deyonke A.M."/>
            <person name="Papanicolaou A."/>
            <person name="Micinski S."/>
            <person name="Westbrook J."/>
            <person name="Gould F."/>
        </authorList>
    </citation>
    <scope>NUCLEOTIDE SEQUENCE [LARGE SCALE GENOMIC DNA]</scope>
    <source>
        <strain evidence="2">HvINT-</strain>
        <tissue evidence="2">Whole body</tissue>
    </source>
</reference>
<comment type="caution">
    <text evidence="2">The sequence shown here is derived from an EMBL/GenBank/DDBJ whole genome shotgun (WGS) entry which is preliminary data.</text>
</comment>
<gene>
    <name evidence="2" type="ORF">B5V51_8325</name>
</gene>
<dbReference type="PANTHER" id="PTHR16166">
    <property type="entry name" value="VACUOLAR PROTEIN SORTING-ASSOCIATED PROTEIN VPS13"/>
    <property type="match status" value="1"/>
</dbReference>
<proteinExistence type="predicted"/>
<dbReference type="GO" id="GO:0007005">
    <property type="term" value="P:mitochondrion organization"/>
    <property type="evidence" value="ECO:0007669"/>
    <property type="project" value="TreeGrafter"/>
</dbReference>
<evidence type="ECO:0000256" key="1">
    <source>
        <dbReference type="SAM" id="MobiDB-lite"/>
    </source>
</evidence>
<evidence type="ECO:0000313" key="2">
    <source>
        <dbReference type="EMBL" id="PCG66010.1"/>
    </source>
</evidence>
<feature type="region of interest" description="Disordered" evidence="1">
    <location>
        <begin position="59"/>
        <end position="82"/>
    </location>
</feature>
<dbReference type="GO" id="GO:0006623">
    <property type="term" value="P:protein targeting to vacuole"/>
    <property type="evidence" value="ECO:0007669"/>
    <property type="project" value="TreeGrafter"/>
</dbReference>